<reference evidence="2 3" key="1">
    <citation type="submission" date="2024-07" db="EMBL/GenBank/DDBJ databases">
        <title>Section-level genome sequencing and comparative genomics of Aspergillus sections Usti and Cavernicolus.</title>
        <authorList>
            <consortium name="Lawrence Berkeley National Laboratory"/>
            <person name="Nybo J.L."/>
            <person name="Vesth T.C."/>
            <person name="Theobald S."/>
            <person name="Frisvad J.C."/>
            <person name="Larsen T.O."/>
            <person name="Kjaerboelling I."/>
            <person name="Rothschild-Mancinelli K."/>
            <person name="Lyhne E.K."/>
            <person name="Kogle M.E."/>
            <person name="Barry K."/>
            <person name="Clum A."/>
            <person name="Na H."/>
            <person name="Ledsgaard L."/>
            <person name="Lin J."/>
            <person name="Lipzen A."/>
            <person name="Kuo A."/>
            <person name="Riley R."/>
            <person name="Mondo S."/>
            <person name="LaButti K."/>
            <person name="Haridas S."/>
            <person name="Pangalinan J."/>
            <person name="Salamov A.A."/>
            <person name="Simmons B.A."/>
            <person name="Magnuson J.K."/>
            <person name="Chen J."/>
            <person name="Drula E."/>
            <person name="Henrissat B."/>
            <person name="Wiebenga A."/>
            <person name="Lubbers R.J."/>
            <person name="Gomes A.C."/>
            <person name="Macurrencykelacurrency M.R."/>
            <person name="Stajich J."/>
            <person name="Grigoriev I.V."/>
            <person name="Mortensen U.H."/>
            <person name="De vries R.P."/>
            <person name="Baker S.E."/>
            <person name="Andersen M.R."/>
        </authorList>
    </citation>
    <scope>NUCLEOTIDE SEQUENCE [LARGE SCALE GENOMIC DNA]</scope>
    <source>
        <strain evidence="2 3">CBS 756.74</strain>
    </source>
</reference>
<protein>
    <submittedName>
        <fullName evidence="2">Uncharacterized protein</fullName>
    </submittedName>
</protein>
<accession>A0ABR4J7C6</accession>
<dbReference type="Proteomes" id="UP001610444">
    <property type="component" value="Unassembled WGS sequence"/>
</dbReference>
<organism evidence="2 3">
    <name type="scientific">Aspergillus pseudodeflectus</name>
    <dbReference type="NCBI Taxonomy" id="176178"/>
    <lineage>
        <taxon>Eukaryota</taxon>
        <taxon>Fungi</taxon>
        <taxon>Dikarya</taxon>
        <taxon>Ascomycota</taxon>
        <taxon>Pezizomycotina</taxon>
        <taxon>Eurotiomycetes</taxon>
        <taxon>Eurotiomycetidae</taxon>
        <taxon>Eurotiales</taxon>
        <taxon>Aspergillaceae</taxon>
        <taxon>Aspergillus</taxon>
        <taxon>Aspergillus subgen. Nidulantes</taxon>
    </lineage>
</organism>
<evidence type="ECO:0000256" key="1">
    <source>
        <dbReference type="SAM" id="MobiDB-lite"/>
    </source>
</evidence>
<evidence type="ECO:0000313" key="2">
    <source>
        <dbReference type="EMBL" id="KAL2835766.1"/>
    </source>
</evidence>
<dbReference type="RefSeq" id="XP_070891844.1">
    <property type="nucleotide sequence ID" value="XM_071042375.1"/>
</dbReference>
<dbReference type="EMBL" id="JBFXLR010000146">
    <property type="protein sequence ID" value="KAL2835766.1"/>
    <property type="molecule type" value="Genomic_DNA"/>
</dbReference>
<keyword evidence="3" id="KW-1185">Reference proteome</keyword>
<evidence type="ECO:0000313" key="3">
    <source>
        <dbReference type="Proteomes" id="UP001610444"/>
    </source>
</evidence>
<proteinExistence type="predicted"/>
<gene>
    <name evidence="2" type="ORF">BJX68DRAFT_251336</name>
</gene>
<dbReference type="GeneID" id="98157539"/>
<sequence>MVPQAVRKRLGLGLTPAGPATIILALGFTMPPCWASGSARRGRLKQRSTRSSAGSSCRPWT</sequence>
<name>A0ABR4J7C6_9EURO</name>
<feature type="region of interest" description="Disordered" evidence="1">
    <location>
        <begin position="37"/>
        <end position="61"/>
    </location>
</feature>
<comment type="caution">
    <text evidence="2">The sequence shown here is derived from an EMBL/GenBank/DDBJ whole genome shotgun (WGS) entry which is preliminary data.</text>
</comment>